<organism evidence="9 10">
    <name type="scientific">Hibiscus syriacus</name>
    <name type="common">Rose of Sharon</name>
    <dbReference type="NCBI Taxonomy" id="106335"/>
    <lineage>
        <taxon>Eukaryota</taxon>
        <taxon>Viridiplantae</taxon>
        <taxon>Streptophyta</taxon>
        <taxon>Embryophyta</taxon>
        <taxon>Tracheophyta</taxon>
        <taxon>Spermatophyta</taxon>
        <taxon>Magnoliopsida</taxon>
        <taxon>eudicotyledons</taxon>
        <taxon>Gunneridae</taxon>
        <taxon>Pentapetalae</taxon>
        <taxon>rosids</taxon>
        <taxon>malvids</taxon>
        <taxon>Malvales</taxon>
        <taxon>Malvaceae</taxon>
        <taxon>Malvoideae</taxon>
        <taxon>Hibiscus</taxon>
    </lineage>
</organism>
<accession>A0A6A3CIS9</accession>
<dbReference type="GO" id="GO:0005634">
    <property type="term" value="C:nucleus"/>
    <property type="evidence" value="ECO:0007669"/>
    <property type="project" value="UniProtKB-SubCell"/>
</dbReference>
<keyword evidence="4" id="KW-0804">Transcription</keyword>
<dbReference type="PROSITE" id="PS51294">
    <property type="entry name" value="HTH_MYB"/>
    <property type="match status" value="1"/>
</dbReference>
<dbReference type="Pfam" id="PF23082">
    <property type="entry name" value="Myb_DNA-binding_2"/>
    <property type="match status" value="1"/>
</dbReference>
<evidence type="ECO:0000256" key="1">
    <source>
        <dbReference type="ARBA" id="ARBA00004123"/>
    </source>
</evidence>
<dbReference type="Gene3D" id="1.10.10.60">
    <property type="entry name" value="Homeodomain-like"/>
    <property type="match status" value="2"/>
</dbReference>
<dbReference type="InterPro" id="IPR006447">
    <property type="entry name" value="Myb_dom_plants"/>
</dbReference>
<dbReference type="FunFam" id="1.10.10.60:FF:000009">
    <property type="entry name" value="transcription factor MYB1R1"/>
    <property type="match status" value="1"/>
</dbReference>
<comment type="subcellular location">
    <subcellularLocation>
        <location evidence="1">Nucleus</location>
    </subcellularLocation>
</comment>
<protein>
    <submittedName>
        <fullName evidence="9">Protein RADIALIS-like 4</fullName>
    </submittedName>
</protein>
<feature type="domain" description="SANT" evidence="7">
    <location>
        <begin position="119"/>
        <end position="176"/>
    </location>
</feature>
<evidence type="ECO:0000259" key="6">
    <source>
        <dbReference type="PROSITE" id="PS50090"/>
    </source>
</evidence>
<evidence type="ECO:0000259" key="8">
    <source>
        <dbReference type="PROSITE" id="PS51294"/>
    </source>
</evidence>
<proteinExistence type="predicted"/>
<evidence type="ECO:0000256" key="2">
    <source>
        <dbReference type="ARBA" id="ARBA00023015"/>
    </source>
</evidence>
<evidence type="ECO:0000259" key="7">
    <source>
        <dbReference type="PROSITE" id="PS51293"/>
    </source>
</evidence>
<dbReference type="PROSITE" id="PS51293">
    <property type="entry name" value="SANT"/>
    <property type="match status" value="1"/>
</dbReference>
<evidence type="ECO:0000256" key="3">
    <source>
        <dbReference type="ARBA" id="ARBA00023125"/>
    </source>
</evidence>
<dbReference type="AlphaFoldDB" id="A0A6A3CIS9"/>
<dbReference type="SMART" id="SM00717">
    <property type="entry name" value="SANT"/>
    <property type="match status" value="2"/>
</dbReference>
<dbReference type="PROSITE" id="PS50090">
    <property type="entry name" value="MYB_LIKE"/>
    <property type="match status" value="1"/>
</dbReference>
<dbReference type="CDD" id="cd00167">
    <property type="entry name" value="SANT"/>
    <property type="match status" value="2"/>
</dbReference>
<keyword evidence="10" id="KW-1185">Reference proteome</keyword>
<sequence length="222" mass="25642">MYQDHDNSNLLFFETPTPTTGWSEWTHLEDKVFECCLVAFPEGTPDRWQMIASRIPGKSGEEIEQHFEILVRDVYEIDAGRIQFPNYGDDWLMFDSEFDSNYQIGFGSKSKQQGDGERKKGTPWTLQEHKLFLLGLSKYGKGDWRSISRNVVVTRTPIQVASHAQKYYLRLYSGRKARKRSSIHDITTIDYDVMDVYRNMVSGPASTVQQAPNCNSRLLQVI</sequence>
<dbReference type="Proteomes" id="UP000436088">
    <property type="component" value="Unassembled WGS sequence"/>
</dbReference>
<gene>
    <name evidence="9" type="ORF">F3Y22_tig00005856pilonHSYRG00135</name>
</gene>
<name>A0A6A3CIS9_HIBSY</name>
<dbReference type="InterPro" id="IPR017884">
    <property type="entry name" value="SANT_dom"/>
</dbReference>
<dbReference type="InterPro" id="IPR017930">
    <property type="entry name" value="Myb_dom"/>
</dbReference>
<dbReference type="NCBIfam" id="TIGR01557">
    <property type="entry name" value="myb_SHAQKYF"/>
    <property type="match status" value="1"/>
</dbReference>
<evidence type="ECO:0000256" key="4">
    <source>
        <dbReference type="ARBA" id="ARBA00023163"/>
    </source>
</evidence>
<keyword evidence="5" id="KW-0539">Nucleus</keyword>
<reference evidence="9" key="1">
    <citation type="submission" date="2019-09" db="EMBL/GenBank/DDBJ databases">
        <title>Draft genome information of white flower Hibiscus syriacus.</title>
        <authorList>
            <person name="Kim Y.-M."/>
        </authorList>
    </citation>
    <scope>NUCLEOTIDE SEQUENCE [LARGE SCALE GENOMIC DNA]</scope>
    <source>
        <strain evidence="9">YM2019G1</strain>
    </source>
</reference>
<dbReference type="PANTHER" id="PTHR44042:SF15">
    <property type="entry name" value="DUPLICATED HOMEODOMAIN-LIKE SUPERFAMILY PROTEIN"/>
    <property type="match status" value="1"/>
</dbReference>
<dbReference type="PANTHER" id="PTHR44042">
    <property type="entry name" value="DUPLICATED HOMEODOMAIN-LIKE SUPERFAMILY PROTEIN-RELATED"/>
    <property type="match status" value="1"/>
</dbReference>
<dbReference type="FunFam" id="1.10.10.60:FF:000154">
    <property type="entry name" value="Transcription factor SRM1"/>
    <property type="match status" value="1"/>
</dbReference>
<feature type="domain" description="HTH myb-type" evidence="8">
    <location>
        <begin position="116"/>
        <end position="172"/>
    </location>
</feature>
<dbReference type="GO" id="GO:0003677">
    <property type="term" value="F:DNA binding"/>
    <property type="evidence" value="ECO:0007669"/>
    <property type="project" value="UniProtKB-KW"/>
</dbReference>
<feature type="domain" description="Myb-like" evidence="6">
    <location>
        <begin position="116"/>
        <end position="168"/>
    </location>
</feature>
<keyword evidence="3" id="KW-0238">DNA-binding</keyword>
<dbReference type="Pfam" id="PF00249">
    <property type="entry name" value="Myb_DNA-binding"/>
    <property type="match status" value="1"/>
</dbReference>
<keyword evidence="2" id="KW-0805">Transcription regulation</keyword>
<dbReference type="InterPro" id="IPR009057">
    <property type="entry name" value="Homeodomain-like_sf"/>
</dbReference>
<dbReference type="InterPro" id="IPR001005">
    <property type="entry name" value="SANT/Myb"/>
</dbReference>
<evidence type="ECO:0000313" key="10">
    <source>
        <dbReference type="Proteomes" id="UP000436088"/>
    </source>
</evidence>
<dbReference type="OrthoDB" id="118550at2759"/>
<dbReference type="EMBL" id="VEPZ02000316">
    <property type="protein sequence ID" value="KAE8727198.1"/>
    <property type="molecule type" value="Genomic_DNA"/>
</dbReference>
<evidence type="ECO:0000256" key="5">
    <source>
        <dbReference type="ARBA" id="ARBA00023242"/>
    </source>
</evidence>
<evidence type="ECO:0000313" key="9">
    <source>
        <dbReference type="EMBL" id="KAE8727198.1"/>
    </source>
</evidence>
<comment type="caution">
    <text evidence="9">The sequence shown here is derived from an EMBL/GenBank/DDBJ whole genome shotgun (WGS) entry which is preliminary data.</text>
</comment>
<dbReference type="SUPFAM" id="SSF46689">
    <property type="entry name" value="Homeodomain-like"/>
    <property type="match status" value="2"/>
</dbReference>
<dbReference type="GO" id="GO:0010468">
    <property type="term" value="P:regulation of gene expression"/>
    <property type="evidence" value="ECO:0007669"/>
    <property type="project" value="UniProtKB-ARBA"/>
</dbReference>